<dbReference type="PANTHER" id="PTHR40128">
    <property type="entry name" value="EXPRESSED PROTEIN"/>
    <property type="match status" value="1"/>
</dbReference>
<dbReference type="AlphaFoldDB" id="A0A078BCI7"/>
<evidence type="ECO:0000313" key="2">
    <source>
        <dbReference type="Proteomes" id="UP000039865"/>
    </source>
</evidence>
<evidence type="ECO:0000313" key="1">
    <source>
        <dbReference type="EMBL" id="CDW91323.1"/>
    </source>
</evidence>
<proteinExistence type="predicted"/>
<dbReference type="Proteomes" id="UP000039865">
    <property type="component" value="Unassembled WGS sequence"/>
</dbReference>
<evidence type="ECO:0008006" key="3">
    <source>
        <dbReference type="Google" id="ProtNLM"/>
    </source>
</evidence>
<dbReference type="Pfam" id="PF05721">
    <property type="entry name" value="PhyH"/>
    <property type="match status" value="1"/>
</dbReference>
<reference evidence="1 2" key="1">
    <citation type="submission" date="2014-06" db="EMBL/GenBank/DDBJ databases">
        <authorList>
            <person name="Swart Estienne"/>
        </authorList>
    </citation>
    <scope>NUCLEOTIDE SEQUENCE [LARGE SCALE GENOMIC DNA]</scope>
    <source>
        <strain evidence="1 2">130c</strain>
    </source>
</reference>
<accession>A0A078BCI7</accession>
<dbReference type="InterPro" id="IPR008775">
    <property type="entry name" value="Phytyl_CoA_dOase-like"/>
</dbReference>
<sequence>MANLRSSNINKFAPSFDKIRSIVETDGACLIRGLIPKDKVSKALAVVTQHLFEEQMIPSINDLTILDNKPGKLLSGYQPVTHHPNFLQYILLSYLPSQLVECNELKLFFQLYFKSPKVSTFNTKWLRIKVPMNLENGPLILCKGSNKWEAYDTYMQNAEELPLIFKDKCQQQSYWLTSFDIKEGDFILFHNKTLHGSLINQTQKYRISVDTRWTKQQ</sequence>
<dbReference type="OrthoDB" id="201504at2759"/>
<name>A0A078BCI7_STYLE</name>
<gene>
    <name evidence="1" type="primary">Contig14393.g15339</name>
    <name evidence="1" type="ORF">STYLEM_20477</name>
</gene>
<dbReference type="SUPFAM" id="SSF51197">
    <property type="entry name" value="Clavaminate synthase-like"/>
    <property type="match status" value="1"/>
</dbReference>
<protein>
    <recommendedName>
        <fullName evidence="3">Phytanoyl-dioxygenase</fullName>
    </recommendedName>
</protein>
<dbReference type="Gene3D" id="2.60.120.620">
    <property type="entry name" value="q2cbj1_9rhob like domain"/>
    <property type="match status" value="1"/>
</dbReference>
<keyword evidence="2" id="KW-1185">Reference proteome</keyword>
<organism evidence="1 2">
    <name type="scientific">Stylonychia lemnae</name>
    <name type="common">Ciliate</name>
    <dbReference type="NCBI Taxonomy" id="5949"/>
    <lineage>
        <taxon>Eukaryota</taxon>
        <taxon>Sar</taxon>
        <taxon>Alveolata</taxon>
        <taxon>Ciliophora</taxon>
        <taxon>Intramacronucleata</taxon>
        <taxon>Spirotrichea</taxon>
        <taxon>Stichotrichia</taxon>
        <taxon>Sporadotrichida</taxon>
        <taxon>Oxytrichidae</taxon>
        <taxon>Stylonychinae</taxon>
        <taxon>Stylonychia</taxon>
    </lineage>
</organism>
<dbReference type="EMBL" id="CCKQ01019301">
    <property type="protein sequence ID" value="CDW91323.1"/>
    <property type="molecule type" value="Genomic_DNA"/>
</dbReference>
<dbReference type="InParanoid" id="A0A078BCI7"/>
<dbReference type="PANTHER" id="PTHR40128:SF1">
    <property type="entry name" value="PHYTANOYL-COA HYDROXYLASE"/>
    <property type="match status" value="1"/>
</dbReference>